<evidence type="ECO:0000313" key="3">
    <source>
        <dbReference type="Proteomes" id="UP001501867"/>
    </source>
</evidence>
<evidence type="ECO:0000256" key="1">
    <source>
        <dbReference type="SAM" id="MobiDB-lite"/>
    </source>
</evidence>
<dbReference type="EMBL" id="BAAABV010000028">
    <property type="protein sequence ID" value="GAA0316699.1"/>
    <property type="molecule type" value="Genomic_DNA"/>
</dbReference>
<comment type="caution">
    <text evidence="2">The sequence shown here is derived from an EMBL/GenBank/DDBJ whole genome shotgun (WGS) entry which is preliminary data.</text>
</comment>
<feature type="region of interest" description="Disordered" evidence="1">
    <location>
        <begin position="20"/>
        <end position="39"/>
    </location>
</feature>
<name>A0ABP3FFP0_9ACTN</name>
<gene>
    <name evidence="2" type="ORF">GCM10010302_64730</name>
</gene>
<evidence type="ECO:0000313" key="2">
    <source>
        <dbReference type="EMBL" id="GAA0316699.1"/>
    </source>
</evidence>
<organism evidence="2 3">
    <name type="scientific">Streptomyces polychromogenes</name>
    <dbReference type="NCBI Taxonomy" id="67342"/>
    <lineage>
        <taxon>Bacteria</taxon>
        <taxon>Bacillati</taxon>
        <taxon>Actinomycetota</taxon>
        <taxon>Actinomycetes</taxon>
        <taxon>Kitasatosporales</taxon>
        <taxon>Streptomycetaceae</taxon>
        <taxon>Streptomyces</taxon>
    </lineage>
</organism>
<reference evidence="3" key="1">
    <citation type="journal article" date="2019" name="Int. J. Syst. Evol. Microbiol.">
        <title>The Global Catalogue of Microorganisms (GCM) 10K type strain sequencing project: providing services to taxonomists for standard genome sequencing and annotation.</title>
        <authorList>
            <consortium name="The Broad Institute Genomics Platform"/>
            <consortium name="The Broad Institute Genome Sequencing Center for Infectious Disease"/>
            <person name="Wu L."/>
            <person name="Ma J."/>
        </authorList>
    </citation>
    <scope>NUCLEOTIDE SEQUENCE [LARGE SCALE GENOMIC DNA]</scope>
    <source>
        <strain evidence="3">JCM 4505</strain>
    </source>
</reference>
<keyword evidence="3" id="KW-1185">Reference proteome</keyword>
<accession>A0ABP3FFP0</accession>
<protein>
    <recommendedName>
        <fullName evidence="4">DNA-binding protein</fullName>
    </recommendedName>
</protein>
<evidence type="ECO:0008006" key="4">
    <source>
        <dbReference type="Google" id="ProtNLM"/>
    </source>
</evidence>
<dbReference type="Proteomes" id="UP001501867">
    <property type="component" value="Unassembled WGS sequence"/>
</dbReference>
<proteinExistence type="predicted"/>
<sequence length="193" mass="20708">MGMGWTAEEFGASHEGWAGALLADGTEPGPVRLDPGSGSGLRETREWWAYGGGPDRPRAAAARAACACGWRGAAHYPIGRDDDSAGLYEPVIEGPRGDWERHLDEVEARTVPLPSELADLLERVEDQLNNLAGQAPVAALKAVAALERVTRSVARDAAYIAEADDLSWESIGTGLGISEKEARSRLTHYTCRR</sequence>